<name>A0A1B6D989_9HEMI</name>
<dbReference type="EMBL" id="GEDC01015051">
    <property type="protein sequence ID" value="JAS22247.1"/>
    <property type="molecule type" value="Transcribed_RNA"/>
</dbReference>
<organism evidence="1">
    <name type="scientific">Clastoptera arizonana</name>
    <name type="common">Arizona spittle bug</name>
    <dbReference type="NCBI Taxonomy" id="38151"/>
    <lineage>
        <taxon>Eukaryota</taxon>
        <taxon>Metazoa</taxon>
        <taxon>Ecdysozoa</taxon>
        <taxon>Arthropoda</taxon>
        <taxon>Hexapoda</taxon>
        <taxon>Insecta</taxon>
        <taxon>Pterygota</taxon>
        <taxon>Neoptera</taxon>
        <taxon>Paraneoptera</taxon>
        <taxon>Hemiptera</taxon>
        <taxon>Auchenorrhyncha</taxon>
        <taxon>Cercopoidea</taxon>
        <taxon>Clastopteridae</taxon>
        <taxon>Clastoptera</taxon>
    </lineage>
</organism>
<sequence length="163" mass="18532">TNTFKVTNLSNCARHRKAVKDGLNAEKFNGKDRSIENKRKTKRCNTKVGRKRPYPGVSRRGIIKKTGISGASATKNKSVTWRVPIDDSDVNINCTGGEIDLDTVQSYHDLRNRCCCVTPDNESNQNLNSRNKSFLNFVRQCTKNLSTYVSNSKNWFMKAINRR</sequence>
<gene>
    <name evidence="1" type="ORF">g.43717</name>
</gene>
<dbReference type="AlphaFoldDB" id="A0A1B6D989"/>
<evidence type="ECO:0000313" key="1">
    <source>
        <dbReference type="EMBL" id="JAS22247.1"/>
    </source>
</evidence>
<reference evidence="1" key="1">
    <citation type="submission" date="2015-12" db="EMBL/GenBank/DDBJ databases">
        <title>De novo transcriptome assembly of four potential Pierce s Disease insect vectors from Arizona vineyards.</title>
        <authorList>
            <person name="Tassone E.E."/>
        </authorList>
    </citation>
    <scope>NUCLEOTIDE SEQUENCE</scope>
</reference>
<accession>A0A1B6D989</accession>
<feature type="non-terminal residue" evidence="1">
    <location>
        <position position="1"/>
    </location>
</feature>
<proteinExistence type="predicted"/>
<protein>
    <submittedName>
        <fullName evidence="1">Uncharacterized protein</fullName>
    </submittedName>
</protein>